<dbReference type="CDD" id="cd02440">
    <property type="entry name" value="AdoMet_MTases"/>
    <property type="match status" value="1"/>
</dbReference>
<dbReference type="EMBL" id="LBTW01000016">
    <property type="protein sequence ID" value="KKQ49407.1"/>
    <property type="molecule type" value="Genomic_DNA"/>
</dbReference>
<evidence type="ECO:0000313" key="3">
    <source>
        <dbReference type="Proteomes" id="UP000034366"/>
    </source>
</evidence>
<dbReference type="Pfam" id="PF08241">
    <property type="entry name" value="Methyltransf_11"/>
    <property type="match status" value="1"/>
</dbReference>
<evidence type="ECO:0000313" key="2">
    <source>
        <dbReference type="EMBL" id="KKQ49407.1"/>
    </source>
</evidence>
<dbReference type="Proteomes" id="UP000034366">
    <property type="component" value="Unassembled WGS sequence"/>
</dbReference>
<dbReference type="GO" id="GO:0008757">
    <property type="term" value="F:S-adenosylmethionine-dependent methyltransferase activity"/>
    <property type="evidence" value="ECO:0007669"/>
    <property type="project" value="InterPro"/>
</dbReference>
<dbReference type="SUPFAM" id="SSF53335">
    <property type="entry name" value="S-adenosyl-L-methionine-dependent methyltransferases"/>
    <property type="match status" value="1"/>
</dbReference>
<dbReference type="Gene3D" id="3.40.50.150">
    <property type="entry name" value="Vaccinia Virus protein VP39"/>
    <property type="match status" value="1"/>
</dbReference>
<proteinExistence type="predicted"/>
<evidence type="ECO:0000259" key="1">
    <source>
        <dbReference type="Pfam" id="PF08241"/>
    </source>
</evidence>
<comment type="caution">
    <text evidence="2">The sequence shown here is derived from an EMBL/GenBank/DDBJ whole genome shotgun (WGS) entry which is preliminary data.</text>
</comment>
<dbReference type="PANTHER" id="PTHR43861">
    <property type="entry name" value="TRANS-ACONITATE 2-METHYLTRANSFERASE-RELATED"/>
    <property type="match status" value="1"/>
</dbReference>
<protein>
    <recommendedName>
        <fullName evidence="1">Methyltransferase type 11 domain-containing protein</fullName>
    </recommendedName>
</protein>
<sequence length="239" mass="27987">MYKNQNYKARDVFYRYIIDSVNRYFYRNLKNILDVGCGDGTLSVMLREETHAEVFGCDISIRELKLAKTKGIKTKHCDLNKHFPYQTNTFDMVFSNQVIEHIIDPDHFLSECRRILKRNGRLIITTPNLTAWYNRILFIFGVYPLFLEASMRDKTVGTKFMKRFAAQQQGVGHMKVLTAEVLRDLLELNHFDIEYITALKRTLFGNLSWFPKLLFQSIDTFFSKSTELGSDVLVVAKKR</sequence>
<dbReference type="InterPro" id="IPR029063">
    <property type="entry name" value="SAM-dependent_MTases_sf"/>
</dbReference>
<dbReference type="AlphaFoldDB" id="A0A0G0I4B7"/>
<name>A0A0G0I4B7_9BACT</name>
<reference evidence="2 3" key="1">
    <citation type="journal article" date="2015" name="Nature">
        <title>rRNA introns, odd ribosomes, and small enigmatic genomes across a large radiation of phyla.</title>
        <authorList>
            <person name="Brown C.T."/>
            <person name="Hug L.A."/>
            <person name="Thomas B.C."/>
            <person name="Sharon I."/>
            <person name="Castelle C.J."/>
            <person name="Singh A."/>
            <person name="Wilkins M.J."/>
            <person name="Williams K.H."/>
            <person name="Banfield J.F."/>
        </authorList>
    </citation>
    <scope>NUCLEOTIDE SEQUENCE [LARGE SCALE GENOMIC DNA]</scope>
</reference>
<accession>A0A0G0I4B7</accession>
<gene>
    <name evidence="2" type="ORF">US67_C0016G0012</name>
</gene>
<feature type="domain" description="Methyltransferase type 11" evidence="1">
    <location>
        <begin position="33"/>
        <end position="124"/>
    </location>
</feature>
<dbReference type="InterPro" id="IPR013216">
    <property type="entry name" value="Methyltransf_11"/>
</dbReference>
<organism evidence="2 3">
    <name type="scientific">Candidatus Woesebacteria bacterium GW2011_GWD1_38_10</name>
    <dbReference type="NCBI Taxonomy" id="1618592"/>
    <lineage>
        <taxon>Bacteria</taxon>
        <taxon>Candidatus Woeseibacteriota</taxon>
    </lineage>
</organism>